<dbReference type="SUPFAM" id="SSF48557">
    <property type="entry name" value="L-aspartase-like"/>
    <property type="match status" value="1"/>
</dbReference>
<dbReference type="InterPro" id="IPR000362">
    <property type="entry name" value="Fumarate_lyase_fam"/>
</dbReference>
<gene>
    <name evidence="5" type="ORF">CCASEI_03720</name>
</gene>
<evidence type="ECO:0000256" key="1">
    <source>
        <dbReference type="ARBA" id="ARBA00023239"/>
    </source>
</evidence>
<dbReference type="InterPro" id="IPR022761">
    <property type="entry name" value="Fumarate_lyase_N"/>
</dbReference>
<dbReference type="PANTHER" id="PTHR43172">
    <property type="entry name" value="ADENYLOSUCCINATE LYASE"/>
    <property type="match status" value="1"/>
</dbReference>
<protein>
    <submittedName>
        <fullName evidence="5">3-carboxy-cis,cis-muconate cycloisomerase</fullName>
    </submittedName>
</protein>
<dbReference type="InterPro" id="IPR008948">
    <property type="entry name" value="L-Aspartase-like"/>
</dbReference>
<dbReference type="PANTHER" id="PTHR43172:SF2">
    <property type="entry name" value="ADENYLOSUCCINATE LYASE C-TERMINAL DOMAIN-CONTAINING PROTEIN"/>
    <property type="match status" value="1"/>
</dbReference>
<organism evidence="5 6">
    <name type="scientific">Corynebacterium casei LMG S-19264</name>
    <dbReference type="NCBI Taxonomy" id="1285583"/>
    <lineage>
        <taxon>Bacteria</taxon>
        <taxon>Bacillati</taxon>
        <taxon>Actinomycetota</taxon>
        <taxon>Actinomycetes</taxon>
        <taxon>Mycobacteriales</taxon>
        <taxon>Corynebacteriaceae</taxon>
        <taxon>Corynebacterium</taxon>
    </lineage>
</organism>
<dbReference type="EMBL" id="CP004350">
    <property type="protein sequence ID" value="AHI19324.1"/>
    <property type="molecule type" value="Genomic_DNA"/>
</dbReference>
<dbReference type="Pfam" id="PF00206">
    <property type="entry name" value="Lyase_1"/>
    <property type="match status" value="1"/>
</dbReference>
<comment type="similarity">
    <text evidence="2">Belongs to the class-II fumarase/aspartase family.</text>
</comment>
<evidence type="ECO:0000256" key="3">
    <source>
        <dbReference type="SAM" id="MobiDB-lite"/>
    </source>
</evidence>
<name>A0ABN4CA58_9CORY</name>
<evidence type="ECO:0000256" key="2">
    <source>
        <dbReference type="ARBA" id="ARBA00034772"/>
    </source>
</evidence>
<reference evidence="6" key="1">
    <citation type="submission" date="2013-02" db="EMBL/GenBank/DDBJ databases">
        <title>The complete genome sequence of Corynebacterium casei LMG S-19264 (=DSM 44701).</title>
        <authorList>
            <person name="Ruckert C."/>
            <person name="Albersmeier A."/>
            <person name="Kalinowski J."/>
        </authorList>
    </citation>
    <scope>NUCLEOTIDE SEQUENCE [LARGE SCALE GENOMIC DNA]</scope>
    <source>
        <strain evidence="6">LMG S-19264</strain>
    </source>
</reference>
<sequence length="428" mass="45454">MRDSSITVELMTYPFSRSTYSDIAGGDTAVHSFIGDEQFLLAIVEFEKALATAAHTSGFITDDEHVAALKAIDSYELDVAEISTLSAGGANPAIPIAKQLKALAGEVGIKGIHTGATSQDAIDTALVLVLKRGIAELLDGCTHIMRMLAGLSELHADTPIVGRTLGQAAQSMTFGLIAANWLEVLDNACQEVERASTLLPVQYGGATGTLSATHPHGLDIHDQLAQMLGLESHPRVWHTNRVPFARVASALSIVAGAIRKIAGDIVFMSASEVGELREATPGGSSSMPHKANPAAAIAADGYARRAPGLANTMLESMDSRLQRGVGSWHAEWATLRELVAVTASAQSRLYASLIGIGVNKEAMENNLIDTGTIGHTHDLIKAIIDHAEFIHRPHSEDGCSYCEPWQDPVRTRKNPSEGRNNDSAESST</sequence>
<evidence type="ECO:0000259" key="4">
    <source>
        <dbReference type="Pfam" id="PF00206"/>
    </source>
</evidence>
<evidence type="ECO:0000313" key="6">
    <source>
        <dbReference type="Proteomes" id="UP000019226"/>
    </source>
</evidence>
<dbReference type="Proteomes" id="UP000019226">
    <property type="component" value="Chromosome"/>
</dbReference>
<keyword evidence="1" id="KW-0456">Lyase</keyword>
<dbReference type="PROSITE" id="PS00163">
    <property type="entry name" value="FUMARATE_LYASES"/>
    <property type="match status" value="1"/>
</dbReference>
<accession>A0ABN4CA58</accession>
<evidence type="ECO:0000313" key="5">
    <source>
        <dbReference type="EMBL" id="AHI19324.1"/>
    </source>
</evidence>
<dbReference type="Gene3D" id="1.20.200.10">
    <property type="entry name" value="Fumarase/aspartase (Central domain)"/>
    <property type="match status" value="1"/>
</dbReference>
<dbReference type="InterPro" id="IPR020557">
    <property type="entry name" value="Fumarate_lyase_CS"/>
</dbReference>
<feature type="domain" description="Fumarate lyase N-terminal" evidence="4">
    <location>
        <begin position="46"/>
        <end position="308"/>
    </location>
</feature>
<proteinExistence type="inferred from homology"/>
<keyword evidence="6" id="KW-1185">Reference proteome</keyword>
<dbReference type="PRINTS" id="PR00149">
    <property type="entry name" value="FUMRATELYASE"/>
</dbReference>
<feature type="region of interest" description="Disordered" evidence="3">
    <location>
        <begin position="406"/>
        <end position="428"/>
    </location>
</feature>